<keyword evidence="1" id="KW-0812">Transmembrane</keyword>
<protein>
    <submittedName>
        <fullName evidence="2">Uncharacterized protein</fullName>
    </submittedName>
</protein>
<proteinExistence type="predicted"/>
<dbReference type="Proteomes" id="UP000199221">
    <property type="component" value="Unassembled WGS sequence"/>
</dbReference>
<evidence type="ECO:0000313" key="2">
    <source>
        <dbReference type="EMBL" id="SER19532.1"/>
    </source>
</evidence>
<gene>
    <name evidence="2" type="ORF">SAMN05216230_10694</name>
</gene>
<keyword evidence="1" id="KW-1133">Transmembrane helix</keyword>
<evidence type="ECO:0000313" key="3">
    <source>
        <dbReference type="Proteomes" id="UP000199221"/>
    </source>
</evidence>
<sequence length="220" mass="25063">MDIESFSQCIEYMQVGQVKLTVDKFIPVVSALCGALLGFYLNYLSSSRKEGQASKNKLMCCDENVRQIQGSVVQLLLELCKLMECVAFKKKPARHNLPGSISSLYLNEYFSDIAHKFSKEQREWVQQLLTEVEIINKALPELWEANVSSFYSYSLALLNLSSRAMTVWNMCENVVRGAYFDTTNKDLLELIGATNDQVYCYFGLVENAEVRDEKLGLNKF</sequence>
<evidence type="ECO:0000256" key="1">
    <source>
        <dbReference type="SAM" id="Phobius"/>
    </source>
</evidence>
<organism evidence="2 3">
    <name type="scientific">Pseudomonas soli</name>
    <dbReference type="NCBI Taxonomy" id="1306993"/>
    <lineage>
        <taxon>Bacteria</taxon>
        <taxon>Pseudomonadati</taxon>
        <taxon>Pseudomonadota</taxon>
        <taxon>Gammaproteobacteria</taxon>
        <taxon>Pseudomonadales</taxon>
        <taxon>Pseudomonadaceae</taxon>
        <taxon>Pseudomonas</taxon>
    </lineage>
</organism>
<keyword evidence="1" id="KW-0472">Membrane</keyword>
<name>A0A1H9M7C8_9PSED</name>
<dbReference type="AlphaFoldDB" id="A0A1H9M7C8"/>
<feature type="transmembrane region" description="Helical" evidence="1">
    <location>
        <begin position="25"/>
        <end position="45"/>
    </location>
</feature>
<dbReference type="RefSeq" id="WP_143067551.1">
    <property type="nucleotide sequence ID" value="NZ_FOEQ01000006.1"/>
</dbReference>
<accession>A0A1H9M7C8</accession>
<dbReference type="EMBL" id="FOEQ01000006">
    <property type="protein sequence ID" value="SER19532.1"/>
    <property type="molecule type" value="Genomic_DNA"/>
</dbReference>
<reference evidence="2 3" key="1">
    <citation type="submission" date="2016-10" db="EMBL/GenBank/DDBJ databases">
        <authorList>
            <person name="de Groot N.N."/>
        </authorList>
    </citation>
    <scope>NUCLEOTIDE SEQUENCE [LARGE SCALE GENOMIC DNA]</scope>
    <source>
        <strain evidence="2 3">LMG 27941</strain>
    </source>
</reference>